<comment type="caution">
    <text evidence="2">The sequence shown here is derived from an EMBL/GenBank/DDBJ whole genome shotgun (WGS) entry which is preliminary data.</text>
</comment>
<evidence type="ECO:0000313" key="3">
    <source>
        <dbReference type="Proteomes" id="UP001566132"/>
    </source>
</evidence>
<protein>
    <submittedName>
        <fullName evidence="2">Uncharacterized protein</fullName>
    </submittedName>
</protein>
<organism evidence="2 3">
    <name type="scientific">Hypothenemus hampei</name>
    <name type="common">Coffee berry borer</name>
    <dbReference type="NCBI Taxonomy" id="57062"/>
    <lineage>
        <taxon>Eukaryota</taxon>
        <taxon>Metazoa</taxon>
        <taxon>Ecdysozoa</taxon>
        <taxon>Arthropoda</taxon>
        <taxon>Hexapoda</taxon>
        <taxon>Insecta</taxon>
        <taxon>Pterygota</taxon>
        <taxon>Neoptera</taxon>
        <taxon>Endopterygota</taxon>
        <taxon>Coleoptera</taxon>
        <taxon>Polyphaga</taxon>
        <taxon>Cucujiformia</taxon>
        <taxon>Curculionidae</taxon>
        <taxon>Scolytinae</taxon>
        <taxon>Hypothenemus</taxon>
    </lineage>
</organism>
<dbReference type="EMBL" id="JBDJPC010000003">
    <property type="protein sequence ID" value="KAL1509433.1"/>
    <property type="molecule type" value="Genomic_DNA"/>
</dbReference>
<name>A0ABD1F2E7_HYPHA</name>
<accession>A0ABD1F2E7</accession>
<keyword evidence="1" id="KW-0175">Coiled coil</keyword>
<feature type="coiled-coil region" evidence="1">
    <location>
        <begin position="53"/>
        <end position="80"/>
    </location>
</feature>
<dbReference type="AlphaFoldDB" id="A0ABD1F2E7"/>
<dbReference type="Proteomes" id="UP001566132">
    <property type="component" value="Unassembled WGS sequence"/>
</dbReference>
<sequence>MMSPLEEEVHRLKIELIYIEKEAEKNLEILKLKHEIEILNKDREREIEILNKDREIERLNMKHEIEKQNLKREIALANWESLKTCKQLHMRMFLDKFKDKNLRHFTGERNEKFRKFAEENIESLRRWLFDSPELFIESFTKFYQTLNQAAHPSFDLSERLVIPEYAFTTTEFRILGLLWEAYELPIERFQIYLPEGALKGIATYKCSETGQIHTSCPTGSC</sequence>
<evidence type="ECO:0000313" key="2">
    <source>
        <dbReference type="EMBL" id="KAL1509433.1"/>
    </source>
</evidence>
<proteinExistence type="predicted"/>
<keyword evidence="3" id="KW-1185">Reference proteome</keyword>
<reference evidence="2 3" key="1">
    <citation type="submission" date="2024-05" db="EMBL/GenBank/DDBJ databases">
        <title>Genetic variation in Jamaican populations of the coffee berry borer (Hypothenemus hampei).</title>
        <authorList>
            <person name="Errbii M."/>
            <person name="Myrie A."/>
        </authorList>
    </citation>
    <scope>NUCLEOTIDE SEQUENCE [LARGE SCALE GENOMIC DNA]</scope>
    <source>
        <strain evidence="2">JA-Hopewell-2020-01-JO</strain>
        <tissue evidence="2">Whole body</tissue>
    </source>
</reference>
<evidence type="ECO:0000256" key="1">
    <source>
        <dbReference type="SAM" id="Coils"/>
    </source>
</evidence>
<gene>
    <name evidence="2" type="ORF">ABEB36_004171</name>
</gene>